<evidence type="ECO:0000256" key="1">
    <source>
        <dbReference type="SAM" id="MobiDB-lite"/>
    </source>
</evidence>
<protein>
    <submittedName>
        <fullName evidence="3">EF-hand domain-containing protein</fullName>
    </submittedName>
</protein>
<proteinExistence type="predicted"/>
<dbReference type="InterPro" id="IPR011992">
    <property type="entry name" value="EF-hand-dom_pair"/>
</dbReference>
<feature type="domain" description="EF-hand" evidence="2">
    <location>
        <begin position="42"/>
        <end position="77"/>
    </location>
</feature>
<dbReference type="SUPFAM" id="SSF47473">
    <property type="entry name" value="EF-hand"/>
    <property type="match status" value="1"/>
</dbReference>
<gene>
    <name evidence="3" type="ORF">HW347_09845</name>
</gene>
<dbReference type="InterPro" id="IPR002048">
    <property type="entry name" value="EF_hand_dom"/>
</dbReference>
<accession>A0ABS5WDT7</accession>
<sequence length="91" mass="10242">MNQRHDDKRPCKDGEEPPQRPSAKEMLAEMDSDKDGRLSESEVKGPLQHDFLKIDTNNDGYIEEEELTNAPKPKGHPPHGKPPRGDNKTGK</sequence>
<comment type="caution">
    <text evidence="3">The sequence shown here is derived from an EMBL/GenBank/DDBJ whole genome shotgun (WGS) entry which is preliminary data.</text>
</comment>
<evidence type="ECO:0000313" key="3">
    <source>
        <dbReference type="EMBL" id="MBT2161569.1"/>
    </source>
</evidence>
<feature type="compositionally biased region" description="Basic and acidic residues" evidence="1">
    <location>
        <begin position="1"/>
        <end position="43"/>
    </location>
</feature>
<reference evidence="4" key="2">
    <citation type="submission" date="2023-07" db="EMBL/GenBank/DDBJ databases">
        <title>Zobellia barbeyronii sp. nov., a new marine flavobacterium, isolated from green and red algae.</title>
        <authorList>
            <person name="Nedashkovskaya O.I."/>
            <person name="Otstavnykh N."/>
            <person name="Zhukova N."/>
            <person name="Guzev K."/>
            <person name="Chausova V."/>
            <person name="Tekutyeva L."/>
            <person name="Mikhailov V."/>
            <person name="Isaeva M."/>
        </authorList>
    </citation>
    <scope>NUCLEOTIDE SEQUENCE [LARGE SCALE GENOMIC DNA]</scope>
    <source>
        <strain evidence="4">KMM 6746</strain>
    </source>
</reference>
<name>A0ABS5WDT7_9FLAO</name>
<dbReference type="Pfam" id="PF13202">
    <property type="entry name" value="EF-hand_5"/>
    <property type="match status" value="2"/>
</dbReference>
<feature type="compositionally biased region" description="Basic residues" evidence="1">
    <location>
        <begin position="73"/>
        <end position="82"/>
    </location>
</feature>
<evidence type="ECO:0000259" key="2">
    <source>
        <dbReference type="PROSITE" id="PS50222"/>
    </source>
</evidence>
<feature type="region of interest" description="Disordered" evidence="1">
    <location>
        <begin position="1"/>
        <end position="91"/>
    </location>
</feature>
<dbReference type="PROSITE" id="PS00018">
    <property type="entry name" value="EF_HAND_1"/>
    <property type="match status" value="1"/>
</dbReference>
<keyword evidence="4" id="KW-1185">Reference proteome</keyword>
<reference evidence="3 4" key="1">
    <citation type="submission" date="2020-06" db="EMBL/GenBank/DDBJ databases">
        <authorList>
            <person name="Isaeva M.P."/>
            <person name="Chernysheva N.Y."/>
        </authorList>
    </citation>
    <scope>NUCLEOTIDE SEQUENCE [LARGE SCALE GENOMIC DNA]</scope>
    <source>
        <strain evidence="3 4">KMM 6746</strain>
    </source>
</reference>
<evidence type="ECO:0000313" key="4">
    <source>
        <dbReference type="Proteomes" id="UP000740413"/>
    </source>
</evidence>
<organism evidence="3 4">
    <name type="scientific">Zobellia barbeyronii</name>
    <dbReference type="NCBI Taxonomy" id="2748009"/>
    <lineage>
        <taxon>Bacteria</taxon>
        <taxon>Pseudomonadati</taxon>
        <taxon>Bacteroidota</taxon>
        <taxon>Flavobacteriia</taxon>
        <taxon>Flavobacteriales</taxon>
        <taxon>Flavobacteriaceae</taxon>
        <taxon>Zobellia</taxon>
    </lineage>
</organism>
<dbReference type="PROSITE" id="PS50222">
    <property type="entry name" value="EF_HAND_2"/>
    <property type="match status" value="1"/>
</dbReference>
<dbReference type="Gene3D" id="1.10.238.10">
    <property type="entry name" value="EF-hand"/>
    <property type="match status" value="1"/>
</dbReference>
<dbReference type="Proteomes" id="UP000740413">
    <property type="component" value="Unassembled WGS sequence"/>
</dbReference>
<dbReference type="InterPro" id="IPR018247">
    <property type="entry name" value="EF_Hand_1_Ca_BS"/>
</dbReference>
<dbReference type="EMBL" id="JACATN010000003">
    <property type="protein sequence ID" value="MBT2161569.1"/>
    <property type="molecule type" value="Genomic_DNA"/>
</dbReference>